<evidence type="ECO:0000313" key="8">
    <source>
        <dbReference type="EMBL" id="CAI5743509.1"/>
    </source>
</evidence>
<dbReference type="InterPro" id="IPR036361">
    <property type="entry name" value="SAP_dom_sf"/>
</dbReference>
<feature type="compositionally biased region" description="Basic and acidic residues" evidence="6">
    <location>
        <begin position="304"/>
        <end position="340"/>
    </location>
</feature>
<gene>
    <name evidence="8" type="ORF">HBR001_LOCUS9513</name>
</gene>
<accession>A0AAV0V741</accession>
<dbReference type="EMBL" id="CANTFL010001490">
    <property type="protein sequence ID" value="CAI5743509.1"/>
    <property type="molecule type" value="Genomic_DNA"/>
</dbReference>
<dbReference type="PROSITE" id="PS50800">
    <property type="entry name" value="SAP"/>
    <property type="match status" value="1"/>
</dbReference>
<dbReference type="PANTHER" id="PTHR10552:SF6">
    <property type="entry name" value="U2 SMALL NUCLEAR RIBONUCLEOPROTEIN A"/>
    <property type="match status" value="1"/>
</dbReference>
<dbReference type="Pfam" id="PF02037">
    <property type="entry name" value="SAP"/>
    <property type="match status" value="1"/>
</dbReference>
<evidence type="ECO:0000256" key="3">
    <source>
        <dbReference type="ARBA" id="ARBA00022737"/>
    </source>
</evidence>
<name>A0AAV0V741_HYABA</name>
<comment type="caution">
    <text evidence="8">The sequence shown here is derived from an EMBL/GenBank/DDBJ whole genome shotgun (WGS) entry which is preliminary data.</text>
</comment>
<dbReference type="SUPFAM" id="SSF68906">
    <property type="entry name" value="SAP domain"/>
    <property type="match status" value="1"/>
</dbReference>
<evidence type="ECO:0000256" key="2">
    <source>
        <dbReference type="ARBA" id="ARBA00022614"/>
    </source>
</evidence>
<dbReference type="Proteomes" id="UP001162031">
    <property type="component" value="Unassembled WGS sequence"/>
</dbReference>
<proteinExistence type="inferred from homology"/>
<dbReference type="Gene3D" id="3.80.10.10">
    <property type="entry name" value="Ribonuclease Inhibitor"/>
    <property type="match status" value="1"/>
</dbReference>
<keyword evidence="9" id="KW-1185">Reference proteome</keyword>
<evidence type="ECO:0000256" key="6">
    <source>
        <dbReference type="SAM" id="MobiDB-lite"/>
    </source>
</evidence>
<keyword evidence="4" id="KW-0539">Nucleus</keyword>
<dbReference type="AlphaFoldDB" id="A0AAV0V741"/>
<keyword evidence="2" id="KW-0433">Leucine-rich repeat</keyword>
<dbReference type="SMART" id="SM00513">
    <property type="entry name" value="SAP"/>
    <property type="match status" value="1"/>
</dbReference>
<dbReference type="GO" id="GO:0005634">
    <property type="term" value="C:nucleus"/>
    <property type="evidence" value="ECO:0007669"/>
    <property type="project" value="UniProtKB-SubCell"/>
</dbReference>
<comment type="similarity">
    <text evidence="5">Belongs to the U2 small nuclear ribonucleoprotein A family.</text>
</comment>
<comment type="subcellular location">
    <subcellularLocation>
        <location evidence="1">Nucleus</location>
    </subcellularLocation>
</comment>
<evidence type="ECO:0000256" key="4">
    <source>
        <dbReference type="ARBA" id="ARBA00023242"/>
    </source>
</evidence>
<protein>
    <recommendedName>
        <fullName evidence="7">SAP domain-containing protein</fullName>
    </recommendedName>
</protein>
<feature type="domain" description="SAP" evidence="7">
    <location>
        <begin position="364"/>
        <end position="398"/>
    </location>
</feature>
<dbReference type="InterPro" id="IPR032675">
    <property type="entry name" value="LRR_dom_sf"/>
</dbReference>
<dbReference type="SMART" id="SM00446">
    <property type="entry name" value="LRRcap"/>
    <property type="match status" value="1"/>
</dbReference>
<evidence type="ECO:0000259" key="7">
    <source>
        <dbReference type="PROSITE" id="PS50800"/>
    </source>
</evidence>
<dbReference type="FunFam" id="3.80.10.10:FF:000026">
    <property type="entry name" value="U2 small nuclear ribonucleoprotein A"/>
    <property type="match status" value="1"/>
</dbReference>
<dbReference type="InterPro" id="IPR044640">
    <property type="entry name" value="RU2A"/>
</dbReference>
<sequence length="401" mass="44275">MRLTADVILRAQVSINPLRERELNLRGYKAPAIENLGITQDGFDCIDLSDNEIKKLENFPRLRRLRMLLLHNNHVVKIQANLSDAIANMEFLMLTGNRIARLSEVDHLACFTKLDTLSLSGNPVTKRKYYREYVIYTLPQLHVLDFQRIRPRDREAASAFFNSVVGQRVIREAHGEIVAAPTQSMEDVTITEQQHVAVAASVAPPPEPRASGVLKEEKAVKAPPPEPRASGVLKEEKAVKAPPPEPRASGVLKEKEAAVAPPTEPRASDVEMEEEAAVAPPTEPRASDVEMEEEAVVAPPTEPHASDVSEKEEAAKVSPKETAKSEPMDEEVPEAKHEMPPADVEMEEAAVEEITVAYTPFKPISQMTVTILREELKKLGLSIKGLKAELVKRLKEAAGEA</sequence>
<dbReference type="SUPFAM" id="SSF52058">
    <property type="entry name" value="L domain-like"/>
    <property type="match status" value="1"/>
</dbReference>
<dbReference type="Pfam" id="PF14580">
    <property type="entry name" value="LRR_9"/>
    <property type="match status" value="1"/>
</dbReference>
<feature type="region of interest" description="Disordered" evidence="6">
    <location>
        <begin position="202"/>
        <end position="341"/>
    </location>
</feature>
<organism evidence="8 9">
    <name type="scientific">Hyaloperonospora brassicae</name>
    <name type="common">Brassica downy mildew</name>
    <name type="synonym">Peronospora brassicae</name>
    <dbReference type="NCBI Taxonomy" id="162125"/>
    <lineage>
        <taxon>Eukaryota</taxon>
        <taxon>Sar</taxon>
        <taxon>Stramenopiles</taxon>
        <taxon>Oomycota</taxon>
        <taxon>Peronosporomycetes</taxon>
        <taxon>Peronosporales</taxon>
        <taxon>Peronosporaceae</taxon>
        <taxon>Hyaloperonospora</taxon>
    </lineage>
</organism>
<dbReference type="InterPro" id="IPR003034">
    <property type="entry name" value="SAP_dom"/>
</dbReference>
<dbReference type="GO" id="GO:0000398">
    <property type="term" value="P:mRNA splicing, via spliceosome"/>
    <property type="evidence" value="ECO:0007669"/>
    <property type="project" value="InterPro"/>
</dbReference>
<reference evidence="8" key="1">
    <citation type="submission" date="2022-12" db="EMBL/GenBank/DDBJ databases">
        <authorList>
            <person name="Webb A."/>
        </authorList>
    </citation>
    <scope>NUCLEOTIDE SEQUENCE</scope>
    <source>
        <strain evidence="8">Hp1</strain>
    </source>
</reference>
<dbReference type="GO" id="GO:0030620">
    <property type="term" value="F:U2 snRNA binding"/>
    <property type="evidence" value="ECO:0007669"/>
    <property type="project" value="InterPro"/>
</dbReference>
<keyword evidence="3" id="KW-0677">Repeat</keyword>
<evidence type="ECO:0000313" key="9">
    <source>
        <dbReference type="Proteomes" id="UP001162031"/>
    </source>
</evidence>
<dbReference type="InterPro" id="IPR003603">
    <property type="entry name" value="U2A'_phosphoprotein32A_C"/>
</dbReference>
<dbReference type="Gene3D" id="1.10.720.30">
    <property type="entry name" value="SAP domain"/>
    <property type="match status" value="1"/>
</dbReference>
<evidence type="ECO:0000256" key="1">
    <source>
        <dbReference type="ARBA" id="ARBA00004123"/>
    </source>
</evidence>
<evidence type="ECO:0000256" key="5">
    <source>
        <dbReference type="ARBA" id="ARBA00024196"/>
    </source>
</evidence>
<dbReference type="PANTHER" id="PTHR10552">
    <property type="entry name" value="U2 SMALL NUCLEAR RIBONUCLEOPROTEIN A"/>
    <property type="match status" value="1"/>
</dbReference>